<sequence>MSITPPAGLRARAEAASGHLPGLILSAERLAAMVAPGAHGLRRAGPGEDFWQYRPAASGDGARSIDWRRSARSDVQFVRDREAQTAQAAAIWLSRGQGMDFTGGPDRPTKAGFGQLLALATGMLMLRGGEKVGLLGQPARAGRLQADRLAEALALTPATGQDDDTPSPGALRPGQRVVVLSDFLADPAWVGDLLAQAAGLGVRGVLLQILDPDEARFPFDGAVEFRSLTGALRHDSRDAGGLRAAYLARLAERQDWLGAHARQAGWQFATRQTDGDAAEALNWLWQALGQSVGQGAR</sequence>
<gene>
    <name evidence="2" type="ORF">E4191_07960</name>
</gene>
<dbReference type="PANTHER" id="PTHR33608">
    <property type="entry name" value="BLL2464 PROTEIN"/>
    <property type="match status" value="1"/>
</dbReference>
<reference evidence="3" key="1">
    <citation type="submission" date="2019-03" db="EMBL/GenBank/DDBJ databases">
        <authorList>
            <person name="Li J."/>
        </authorList>
    </citation>
    <scope>NUCLEOTIDE SEQUENCE [LARGE SCALE GENOMIC DNA]</scope>
    <source>
        <strain evidence="3">2251</strain>
    </source>
</reference>
<proteinExistence type="predicted"/>
<name>A0A4P7HLY7_9RHOB</name>
<dbReference type="PANTHER" id="PTHR33608:SF6">
    <property type="entry name" value="BLL2464 PROTEIN"/>
    <property type="match status" value="1"/>
</dbReference>
<organism evidence="2 3">
    <name type="scientific">Paracoccus liaowanqingii</name>
    <dbReference type="NCBI Taxonomy" id="2560053"/>
    <lineage>
        <taxon>Bacteria</taxon>
        <taxon>Pseudomonadati</taxon>
        <taxon>Pseudomonadota</taxon>
        <taxon>Alphaproteobacteria</taxon>
        <taxon>Rhodobacterales</taxon>
        <taxon>Paracoccaceae</taxon>
        <taxon>Paracoccus</taxon>
    </lineage>
</organism>
<evidence type="ECO:0000313" key="3">
    <source>
        <dbReference type="Proteomes" id="UP000296374"/>
    </source>
</evidence>
<evidence type="ECO:0000259" key="1">
    <source>
        <dbReference type="Pfam" id="PF01882"/>
    </source>
</evidence>
<dbReference type="InterPro" id="IPR002881">
    <property type="entry name" value="DUF58"/>
</dbReference>
<evidence type="ECO:0000313" key="2">
    <source>
        <dbReference type="EMBL" id="QBX34653.1"/>
    </source>
</evidence>
<dbReference type="AlphaFoldDB" id="A0A4P7HLY7"/>
<feature type="domain" description="DUF58" evidence="1">
    <location>
        <begin position="52"/>
        <end position="247"/>
    </location>
</feature>
<dbReference type="Proteomes" id="UP000296374">
    <property type="component" value="Chromosome"/>
</dbReference>
<dbReference type="RefSeq" id="WP_135312942.1">
    <property type="nucleotide sequence ID" value="NZ_CP038439.1"/>
</dbReference>
<dbReference type="Pfam" id="PF01882">
    <property type="entry name" value="DUF58"/>
    <property type="match status" value="1"/>
</dbReference>
<dbReference type="EMBL" id="CP038439">
    <property type="protein sequence ID" value="QBX34653.1"/>
    <property type="molecule type" value="Genomic_DNA"/>
</dbReference>
<protein>
    <submittedName>
        <fullName evidence="2">DUF58 domain-containing protein</fullName>
    </submittedName>
</protein>
<dbReference type="KEGG" id="plia:E4191_07960"/>
<accession>A0A4P7HLY7</accession>